<dbReference type="OrthoDB" id="3218408at2"/>
<dbReference type="EMBL" id="LMCB01000006">
    <property type="protein sequence ID" value="KZL20581.1"/>
    <property type="molecule type" value="Genomic_DNA"/>
</dbReference>
<dbReference type="STRING" id="989403.SAMN05421798_107310"/>
<evidence type="ECO:0000313" key="1">
    <source>
        <dbReference type="EMBL" id="KZL20581.1"/>
    </source>
</evidence>
<protein>
    <submittedName>
        <fullName evidence="1">Bacterial regulatory protein, tetR family</fullName>
    </submittedName>
</protein>
<comment type="caution">
    <text evidence="1">The sequence shown here is derived from an EMBL/GenBank/DDBJ whole genome shotgun (WGS) entry which is preliminary data.</text>
</comment>
<dbReference type="InterPro" id="IPR009057">
    <property type="entry name" value="Homeodomain-like_sf"/>
</dbReference>
<gene>
    <name evidence="1" type="ORF">PsAD2_01067</name>
</gene>
<accession>A0A161V6L9</accession>
<dbReference type="Gene3D" id="1.10.357.10">
    <property type="entry name" value="Tetracycline Repressor, domain 2"/>
    <property type="match status" value="1"/>
</dbReference>
<reference evidence="1 2" key="1">
    <citation type="journal article" date="2016" name="Front. Microbiol.">
        <title>Comparative Genomic Analysis Reveals a Diverse Repertoire of Genes Involved in Prokaryote-Eukaryote Interactions within the Pseudovibrio Genus.</title>
        <authorList>
            <person name="Romano S."/>
            <person name="Fernandez-Guerra A."/>
            <person name="Reen F.J."/>
            <person name="Glockner F.O."/>
            <person name="Crowley S.P."/>
            <person name="O'Sullivan O."/>
            <person name="Cotter P.D."/>
            <person name="Adams C."/>
            <person name="Dobson A.D."/>
            <person name="O'Gara F."/>
        </authorList>
    </citation>
    <scope>NUCLEOTIDE SEQUENCE [LARGE SCALE GENOMIC DNA]</scope>
    <source>
        <strain evidence="1 2">Ad2</strain>
    </source>
</reference>
<keyword evidence="2" id="KW-1185">Reference proteome</keyword>
<proteinExistence type="predicted"/>
<dbReference type="AlphaFoldDB" id="A0A161V6L9"/>
<dbReference type="SUPFAM" id="SSF46689">
    <property type="entry name" value="Homeodomain-like"/>
    <property type="match status" value="1"/>
</dbReference>
<sequence length="190" mass="21304">MTKKRLAPEDWFIAGFEALAKSGPAGLKVEPIARDLQTTKGSFYWHFKDLSHFKKALLERWRVLATEDVIASVQEVGTGGDRLVALTQKATTATGDLASLKIETTIREWARHDELAAETMAQIDAHRIKYVFDALEYEGPDKQTRAQLIYAAHLGLKLLRVSAGIKGRAERHMLLNLLKIGEDNVHLQDK</sequence>
<organism evidence="1 2">
    <name type="scientific">Pseudovibrio axinellae</name>
    <dbReference type="NCBI Taxonomy" id="989403"/>
    <lineage>
        <taxon>Bacteria</taxon>
        <taxon>Pseudomonadati</taxon>
        <taxon>Pseudomonadota</taxon>
        <taxon>Alphaproteobacteria</taxon>
        <taxon>Hyphomicrobiales</taxon>
        <taxon>Stappiaceae</taxon>
        <taxon>Pseudovibrio</taxon>
    </lineage>
</organism>
<dbReference type="Proteomes" id="UP000076577">
    <property type="component" value="Unassembled WGS sequence"/>
</dbReference>
<dbReference type="RefSeq" id="WP_068003395.1">
    <property type="nucleotide sequence ID" value="NZ_FOFM01000007.1"/>
</dbReference>
<evidence type="ECO:0000313" key="2">
    <source>
        <dbReference type="Proteomes" id="UP000076577"/>
    </source>
</evidence>
<dbReference type="PATRIC" id="fig|989403.3.peg.1148"/>
<name>A0A161V6L9_9HYPH</name>